<gene>
    <name evidence="1" type="ORF">AVEN_93068_1</name>
</gene>
<protein>
    <submittedName>
        <fullName evidence="1">Uncharacterized protein</fullName>
    </submittedName>
</protein>
<dbReference type="AlphaFoldDB" id="A0A4Y2WFD7"/>
<proteinExistence type="predicted"/>
<comment type="caution">
    <text evidence="1">The sequence shown here is derived from an EMBL/GenBank/DDBJ whole genome shotgun (WGS) entry which is preliminary data.</text>
</comment>
<evidence type="ECO:0000313" key="2">
    <source>
        <dbReference type="Proteomes" id="UP000499080"/>
    </source>
</evidence>
<keyword evidence="2" id="KW-1185">Reference proteome</keyword>
<name>A0A4Y2WFD7_ARAVE</name>
<organism evidence="1 2">
    <name type="scientific">Araneus ventricosus</name>
    <name type="common">Orbweaver spider</name>
    <name type="synonym">Epeira ventricosa</name>
    <dbReference type="NCBI Taxonomy" id="182803"/>
    <lineage>
        <taxon>Eukaryota</taxon>
        <taxon>Metazoa</taxon>
        <taxon>Ecdysozoa</taxon>
        <taxon>Arthropoda</taxon>
        <taxon>Chelicerata</taxon>
        <taxon>Arachnida</taxon>
        <taxon>Araneae</taxon>
        <taxon>Araneomorphae</taxon>
        <taxon>Entelegynae</taxon>
        <taxon>Araneoidea</taxon>
        <taxon>Araneidae</taxon>
        <taxon>Araneus</taxon>
    </lineage>
</organism>
<dbReference type="Proteomes" id="UP000499080">
    <property type="component" value="Unassembled WGS sequence"/>
</dbReference>
<reference evidence="1 2" key="1">
    <citation type="journal article" date="2019" name="Sci. Rep.">
        <title>Orb-weaving spider Araneus ventricosus genome elucidates the spidroin gene catalogue.</title>
        <authorList>
            <person name="Kono N."/>
            <person name="Nakamura H."/>
            <person name="Ohtoshi R."/>
            <person name="Moran D.A.P."/>
            <person name="Shinohara A."/>
            <person name="Yoshida Y."/>
            <person name="Fujiwara M."/>
            <person name="Mori M."/>
            <person name="Tomita M."/>
            <person name="Arakawa K."/>
        </authorList>
    </citation>
    <scope>NUCLEOTIDE SEQUENCE [LARGE SCALE GENOMIC DNA]</scope>
</reference>
<evidence type="ECO:0000313" key="1">
    <source>
        <dbReference type="EMBL" id="GBO34777.1"/>
    </source>
</evidence>
<accession>A0A4Y2WFD7</accession>
<sequence>MPTPYGKGMEPLRKLLAETVEDPDIDKENNGLEDVLEDIFLDHDSFCEHDTESEKDGDSVNNDVIWNSFHQKSSLSGEKQNLGRIFVVIILCRLEQKDQQKM</sequence>
<dbReference type="EMBL" id="BGPR01058631">
    <property type="protein sequence ID" value="GBO34777.1"/>
    <property type="molecule type" value="Genomic_DNA"/>
</dbReference>